<proteinExistence type="inferred from homology"/>
<gene>
    <name evidence="3" type="ORF">SVIM_LOCUS503244</name>
</gene>
<dbReference type="Pfam" id="PF02775">
    <property type="entry name" value="TPP_enzyme_C"/>
    <property type="match status" value="1"/>
</dbReference>
<reference evidence="3" key="1">
    <citation type="submission" date="2019-03" db="EMBL/GenBank/DDBJ databases">
        <authorList>
            <person name="Mank J."/>
            <person name="Almeida P."/>
        </authorList>
    </citation>
    <scope>NUCLEOTIDE SEQUENCE</scope>
    <source>
        <strain evidence="3">78183</strain>
    </source>
</reference>
<dbReference type="Gene3D" id="3.40.50.970">
    <property type="match status" value="1"/>
</dbReference>
<dbReference type="Gene3D" id="3.40.50.1220">
    <property type="entry name" value="TPP-binding domain"/>
    <property type="match status" value="1"/>
</dbReference>
<dbReference type="GO" id="GO:0050660">
    <property type="term" value="F:flavin adenine dinucleotide binding"/>
    <property type="evidence" value="ECO:0007669"/>
    <property type="project" value="TreeGrafter"/>
</dbReference>
<accession>A0A6N2NLM7</accession>
<dbReference type="GO" id="GO:0003984">
    <property type="term" value="F:acetolactate synthase activity"/>
    <property type="evidence" value="ECO:0007669"/>
    <property type="project" value="TreeGrafter"/>
</dbReference>
<dbReference type="PANTHER" id="PTHR18968:SF13">
    <property type="entry name" value="ACETOLACTATE SYNTHASE CATALYTIC SUBUNIT, MITOCHONDRIAL"/>
    <property type="match status" value="1"/>
</dbReference>
<evidence type="ECO:0000256" key="1">
    <source>
        <dbReference type="ARBA" id="ARBA00007812"/>
    </source>
</evidence>
<sequence length="196" mass="22130">MPSAEIGMNKQLNQYKVGLARETKNGTDFKAWREELNEQKVKCPLTFNTSGEEIILQHAFLMNYLMQQLQKWAALSYKCKRQRQWLKSGGLGAMVFGFPAAIANPDAIAVDMDGVSDFVSLSSQDYDFEWSIFGDGGTMRGSILQDSQGALICRSFWNSCFPCKKKGWCYRAAIQKMLGTPGLYLAYKWNKIGSIF</sequence>
<dbReference type="GO" id="GO:0009099">
    <property type="term" value="P:L-valine biosynthetic process"/>
    <property type="evidence" value="ECO:0007669"/>
    <property type="project" value="TreeGrafter"/>
</dbReference>
<dbReference type="GO" id="GO:0009097">
    <property type="term" value="P:isoleucine biosynthetic process"/>
    <property type="evidence" value="ECO:0007669"/>
    <property type="project" value="TreeGrafter"/>
</dbReference>
<feature type="domain" description="Thiamine pyrophosphate enzyme TPP-binding" evidence="2">
    <location>
        <begin position="68"/>
        <end position="114"/>
    </location>
</feature>
<dbReference type="InterPro" id="IPR045229">
    <property type="entry name" value="TPP_enz"/>
</dbReference>
<dbReference type="PANTHER" id="PTHR18968">
    <property type="entry name" value="THIAMINE PYROPHOSPHATE ENZYMES"/>
    <property type="match status" value="1"/>
</dbReference>
<dbReference type="AlphaFoldDB" id="A0A6N2NLM7"/>
<evidence type="ECO:0000313" key="3">
    <source>
        <dbReference type="EMBL" id="VFU65550.1"/>
    </source>
</evidence>
<organism evidence="3">
    <name type="scientific">Salix viminalis</name>
    <name type="common">Common osier</name>
    <name type="synonym">Basket willow</name>
    <dbReference type="NCBI Taxonomy" id="40686"/>
    <lineage>
        <taxon>Eukaryota</taxon>
        <taxon>Viridiplantae</taxon>
        <taxon>Streptophyta</taxon>
        <taxon>Embryophyta</taxon>
        <taxon>Tracheophyta</taxon>
        <taxon>Spermatophyta</taxon>
        <taxon>Magnoliopsida</taxon>
        <taxon>eudicotyledons</taxon>
        <taxon>Gunneridae</taxon>
        <taxon>Pentapetalae</taxon>
        <taxon>rosids</taxon>
        <taxon>fabids</taxon>
        <taxon>Malpighiales</taxon>
        <taxon>Salicaceae</taxon>
        <taxon>Saliceae</taxon>
        <taxon>Salix</taxon>
    </lineage>
</organism>
<dbReference type="EMBL" id="CAADRP010002296">
    <property type="protein sequence ID" value="VFU65550.1"/>
    <property type="molecule type" value="Genomic_DNA"/>
</dbReference>
<comment type="similarity">
    <text evidence="1">Belongs to the TPP enzyme family.</text>
</comment>
<evidence type="ECO:0000259" key="2">
    <source>
        <dbReference type="Pfam" id="PF02775"/>
    </source>
</evidence>
<protein>
    <recommendedName>
        <fullName evidence="2">Thiamine pyrophosphate enzyme TPP-binding domain-containing protein</fullName>
    </recommendedName>
</protein>
<name>A0A6N2NLM7_SALVM</name>
<dbReference type="GO" id="GO:0030976">
    <property type="term" value="F:thiamine pyrophosphate binding"/>
    <property type="evidence" value="ECO:0007669"/>
    <property type="project" value="InterPro"/>
</dbReference>
<dbReference type="InterPro" id="IPR011766">
    <property type="entry name" value="TPP_enzyme_TPP-bd"/>
</dbReference>
<dbReference type="GO" id="GO:0005948">
    <property type="term" value="C:acetolactate synthase complex"/>
    <property type="evidence" value="ECO:0007669"/>
    <property type="project" value="TreeGrafter"/>
</dbReference>